<sequence length="235" mass="25561">MPEEGEAYSMAERIKYAEQPAGADPKWTPATAKQAGVPAALPHAVAGAPATNRTATICEAPAAHGGYRVQVLQRSKRIAIEVYDPVSKEQVLLVCNLHESGVLIYLPERLPTRFRRDGLVYYPETHPCVNSWIRFGDGSYVVCCDWANKAHIAAGQVDKFESVPPSIVRDYPAWTEWLIARLPTLCSQTTIYNALRDADLVGGFGAAGACELLTEHSIPPELPARPLLESAVNAP</sequence>
<evidence type="ECO:0000313" key="1">
    <source>
        <dbReference type="EMBL" id="GBF93723.1"/>
    </source>
</evidence>
<comment type="caution">
    <text evidence="1">The sequence shown here is derived from an EMBL/GenBank/DDBJ whole genome shotgun (WGS) entry which is preliminary data.</text>
</comment>
<gene>
    <name evidence="1" type="ORF">Rsub_06055</name>
</gene>
<accession>A0A2V0P774</accession>
<dbReference type="AlphaFoldDB" id="A0A2V0P774"/>
<dbReference type="EMBL" id="BDRX01000044">
    <property type="protein sequence ID" value="GBF93723.1"/>
    <property type="molecule type" value="Genomic_DNA"/>
</dbReference>
<proteinExistence type="predicted"/>
<dbReference type="Proteomes" id="UP000247498">
    <property type="component" value="Unassembled WGS sequence"/>
</dbReference>
<reference evidence="1 2" key="1">
    <citation type="journal article" date="2018" name="Sci. Rep.">
        <title>Raphidocelis subcapitata (=Pseudokirchneriella subcapitata) provides an insight into genome evolution and environmental adaptations in the Sphaeropleales.</title>
        <authorList>
            <person name="Suzuki S."/>
            <person name="Yamaguchi H."/>
            <person name="Nakajima N."/>
            <person name="Kawachi M."/>
        </authorList>
    </citation>
    <scope>NUCLEOTIDE SEQUENCE [LARGE SCALE GENOMIC DNA]</scope>
    <source>
        <strain evidence="1 2">NIES-35</strain>
    </source>
</reference>
<name>A0A2V0P774_9CHLO</name>
<dbReference type="InParanoid" id="A0A2V0P774"/>
<evidence type="ECO:0000313" key="2">
    <source>
        <dbReference type="Proteomes" id="UP000247498"/>
    </source>
</evidence>
<protein>
    <submittedName>
        <fullName evidence="1">Uncharacterized protein</fullName>
    </submittedName>
</protein>
<organism evidence="1 2">
    <name type="scientific">Raphidocelis subcapitata</name>
    <dbReference type="NCBI Taxonomy" id="307507"/>
    <lineage>
        <taxon>Eukaryota</taxon>
        <taxon>Viridiplantae</taxon>
        <taxon>Chlorophyta</taxon>
        <taxon>core chlorophytes</taxon>
        <taxon>Chlorophyceae</taxon>
        <taxon>CS clade</taxon>
        <taxon>Sphaeropleales</taxon>
        <taxon>Selenastraceae</taxon>
        <taxon>Raphidocelis</taxon>
    </lineage>
</organism>
<keyword evidence="2" id="KW-1185">Reference proteome</keyword>